<evidence type="ECO:0000313" key="3">
    <source>
        <dbReference type="Proteomes" id="UP001175353"/>
    </source>
</evidence>
<evidence type="ECO:0000313" key="2">
    <source>
        <dbReference type="EMBL" id="KAK0949875.1"/>
    </source>
</evidence>
<protein>
    <submittedName>
        <fullName evidence="2">Uncharacterized protein</fullName>
    </submittedName>
</protein>
<proteinExistence type="predicted"/>
<dbReference type="EMBL" id="JAUJLE010000973">
    <property type="protein sequence ID" value="KAK0949875.1"/>
    <property type="molecule type" value="Genomic_DNA"/>
</dbReference>
<feature type="non-terminal residue" evidence="2">
    <location>
        <position position="1"/>
    </location>
</feature>
<keyword evidence="3" id="KW-1185">Reference proteome</keyword>
<organism evidence="2 3">
    <name type="scientific">Friedmanniomyces endolithicus</name>
    <dbReference type="NCBI Taxonomy" id="329885"/>
    <lineage>
        <taxon>Eukaryota</taxon>
        <taxon>Fungi</taxon>
        <taxon>Dikarya</taxon>
        <taxon>Ascomycota</taxon>
        <taxon>Pezizomycotina</taxon>
        <taxon>Dothideomycetes</taxon>
        <taxon>Dothideomycetidae</taxon>
        <taxon>Mycosphaerellales</taxon>
        <taxon>Teratosphaeriaceae</taxon>
        <taxon>Friedmanniomyces</taxon>
    </lineage>
</organism>
<dbReference type="AlphaFoldDB" id="A0AAN6GYZ6"/>
<gene>
    <name evidence="2" type="ORF">LTR91_026098</name>
</gene>
<dbReference type="Proteomes" id="UP001175353">
    <property type="component" value="Unassembled WGS sequence"/>
</dbReference>
<reference evidence="2" key="1">
    <citation type="submission" date="2023-06" db="EMBL/GenBank/DDBJ databases">
        <title>Black Yeasts Isolated from many extreme environments.</title>
        <authorList>
            <person name="Coleine C."/>
            <person name="Stajich J.E."/>
            <person name="Selbmann L."/>
        </authorList>
    </citation>
    <scope>NUCLEOTIDE SEQUENCE</scope>
    <source>
        <strain evidence="2">CCFEE 5200</strain>
    </source>
</reference>
<accession>A0AAN6GYZ6</accession>
<sequence length="126" mass="13236">QHYALNAKPIDHTILPNAFMFDISNFDPSDPQNQNQQPQPGFVLPENWTAAAAAAMGPGQTSSFSPGGPGATGMTPGAMNEMMGMSDADWTQMLDGFEPGGGGGGWDAGIEREAGTYVYAPPTMRL</sequence>
<comment type="caution">
    <text evidence="2">The sequence shown here is derived from an EMBL/GenBank/DDBJ whole genome shotgun (WGS) entry which is preliminary data.</text>
</comment>
<feature type="region of interest" description="Disordered" evidence="1">
    <location>
        <begin position="55"/>
        <end position="82"/>
    </location>
</feature>
<evidence type="ECO:0000256" key="1">
    <source>
        <dbReference type="SAM" id="MobiDB-lite"/>
    </source>
</evidence>
<name>A0AAN6GYZ6_9PEZI</name>